<dbReference type="Gene3D" id="3.30.160.60">
    <property type="entry name" value="Classic Zinc Finger"/>
    <property type="match status" value="3"/>
</dbReference>
<evidence type="ECO:0000256" key="2">
    <source>
        <dbReference type="ARBA" id="ARBA00022737"/>
    </source>
</evidence>
<evidence type="ECO:0000256" key="5">
    <source>
        <dbReference type="PROSITE-ProRule" id="PRU00042"/>
    </source>
</evidence>
<accession>A0A5N5QUG7</accession>
<feature type="domain" description="C2H2-type" evidence="6">
    <location>
        <begin position="2"/>
        <end position="27"/>
    </location>
</feature>
<comment type="caution">
    <text evidence="7">The sequence shown here is derived from an EMBL/GenBank/DDBJ whole genome shotgun (WGS) entry which is preliminary data.</text>
</comment>
<sequence>MPYCDRCDRSFRSSHALEAHRRDSNQHHVCYQCDKDYRTYHSLRQHLSHSSMHNFCTWCDEDFDDIDDLGDHNNEEHSFCEPCELWLETPSEMLEHDKEIHNYCVECERYFGSPNALRNHLNSSKHLPKNITCPGHSCGAQFISNGALFLHLEAGVCRSGATRQALNRLIAARDTQHIITNPSRMIAGTTQTWATERAWNEDTGNYECYFCHKEYETLARLNQHLASPAHERPIYHCPKLGHGCQAKFKTMSGLCQHVENGSCGVMRFNLIQQTMNNFIGGMRRITF</sequence>
<dbReference type="OrthoDB" id="6077919at2759"/>
<dbReference type="PROSITE" id="PS50157">
    <property type="entry name" value="ZINC_FINGER_C2H2_2"/>
    <property type="match status" value="2"/>
</dbReference>
<evidence type="ECO:0000256" key="3">
    <source>
        <dbReference type="ARBA" id="ARBA00022771"/>
    </source>
</evidence>
<dbReference type="PANTHER" id="PTHR24379">
    <property type="entry name" value="KRAB AND ZINC FINGER DOMAIN-CONTAINING"/>
    <property type="match status" value="1"/>
</dbReference>
<dbReference type="EMBL" id="SSOP01000009">
    <property type="protein sequence ID" value="KAB5595390.1"/>
    <property type="molecule type" value="Genomic_DNA"/>
</dbReference>
<dbReference type="PANTHER" id="PTHR24379:SF121">
    <property type="entry name" value="C2H2-TYPE DOMAIN-CONTAINING PROTEIN"/>
    <property type="match status" value="1"/>
</dbReference>
<dbReference type="InterPro" id="IPR036236">
    <property type="entry name" value="Znf_C2H2_sf"/>
</dbReference>
<dbReference type="Pfam" id="PF00096">
    <property type="entry name" value="zf-C2H2"/>
    <property type="match status" value="1"/>
</dbReference>
<feature type="domain" description="C2H2-type" evidence="6">
    <location>
        <begin position="206"/>
        <end position="233"/>
    </location>
</feature>
<dbReference type="SUPFAM" id="SSF57667">
    <property type="entry name" value="beta-beta-alpha zinc fingers"/>
    <property type="match status" value="1"/>
</dbReference>
<evidence type="ECO:0000313" key="8">
    <source>
        <dbReference type="Proteomes" id="UP000383932"/>
    </source>
</evidence>
<dbReference type="GO" id="GO:0008270">
    <property type="term" value="F:zinc ion binding"/>
    <property type="evidence" value="ECO:0007669"/>
    <property type="project" value="UniProtKB-KW"/>
</dbReference>
<keyword evidence="2" id="KW-0677">Repeat</keyword>
<dbReference type="Pfam" id="PF13912">
    <property type="entry name" value="zf-C2H2_6"/>
    <property type="match status" value="1"/>
</dbReference>
<dbReference type="SMART" id="SM00355">
    <property type="entry name" value="ZnF_C2H2"/>
    <property type="match status" value="7"/>
</dbReference>
<keyword evidence="4" id="KW-0862">Zinc</keyword>
<dbReference type="AlphaFoldDB" id="A0A5N5QUG7"/>
<proteinExistence type="predicted"/>
<reference evidence="7 8" key="1">
    <citation type="journal article" date="2019" name="Fungal Biol. Biotechnol.">
        <title>Draft genome sequence of fastidious pathogen Ceratobasidium theobromae, which causes vascular-streak dieback in Theobroma cacao.</title>
        <authorList>
            <person name="Ali S.S."/>
            <person name="Asman A."/>
            <person name="Shao J."/>
            <person name="Firmansyah A.P."/>
            <person name="Susilo A.W."/>
            <person name="Rosmana A."/>
            <person name="McMahon P."/>
            <person name="Junaid M."/>
            <person name="Guest D."/>
            <person name="Kheng T.Y."/>
            <person name="Meinhardt L.W."/>
            <person name="Bailey B.A."/>
        </authorList>
    </citation>
    <scope>NUCLEOTIDE SEQUENCE [LARGE SCALE GENOMIC DNA]</scope>
    <source>
        <strain evidence="7 8">CT2</strain>
    </source>
</reference>
<keyword evidence="1" id="KW-0479">Metal-binding</keyword>
<name>A0A5N5QUG7_9AGAM</name>
<dbReference type="InterPro" id="IPR013087">
    <property type="entry name" value="Znf_C2H2_type"/>
</dbReference>
<keyword evidence="8" id="KW-1185">Reference proteome</keyword>
<dbReference type="Proteomes" id="UP000383932">
    <property type="component" value="Unassembled WGS sequence"/>
</dbReference>
<gene>
    <name evidence="7" type="ORF">CTheo_1067</name>
</gene>
<keyword evidence="3 5" id="KW-0863">Zinc-finger</keyword>
<dbReference type="InterPro" id="IPR022755">
    <property type="entry name" value="Znf_C2H2_jaz"/>
</dbReference>
<protein>
    <submittedName>
        <fullName evidence="7">Zinc finger protein</fullName>
    </submittedName>
</protein>
<organism evidence="7 8">
    <name type="scientific">Ceratobasidium theobromae</name>
    <dbReference type="NCBI Taxonomy" id="1582974"/>
    <lineage>
        <taxon>Eukaryota</taxon>
        <taxon>Fungi</taxon>
        <taxon>Dikarya</taxon>
        <taxon>Basidiomycota</taxon>
        <taxon>Agaricomycotina</taxon>
        <taxon>Agaricomycetes</taxon>
        <taxon>Cantharellales</taxon>
        <taxon>Ceratobasidiaceae</taxon>
        <taxon>Ceratobasidium</taxon>
    </lineage>
</organism>
<evidence type="ECO:0000259" key="6">
    <source>
        <dbReference type="PROSITE" id="PS50157"/>
    </source>
</evidence>
<dbReference type="Pfam" id="PF12171">
    <property type="entry name" value="zf-C2H2_jaz"/>
    <property type="match status" value="1"/>
</dbReference>
<evidence type="ECO:0000256" key="1">
    <source>
        <dbReference type="ARBA" id="ARBA00022723"/>
    </source>
</evidence>
<dbReference type="PROSITE" id="PS00028">
    <property type="entry name" value="ZINC_FINGER_C2H2_1"/>
    <property type="match status" value="3"/>
</dbReference>
<evidence type="ECO:0000313" key="7">
    <source>
        <dbReference type="EMBL" id="KAB5595390.1"/>
    </source>
</evidence>
<evidence type="ECO:0000256" key="4">
    <source>
        <dbReference type="ARBA" id="ARBA00022833"/>
    </source>
</evidence>